<evidence type="ECO:0000313" key="3">
    <source>
        <dbReference type="EMBL" id="TCL46812.1"/>
    </source>
</evidence>
<keyword evidence="1" id="KW-0408">Iron</keyword>
<evidence type="ECO:0000259" key="2">
    <source>
        <dbReference type="SMART" id="SM00899"/>
    </source>
</evidence>
<dbReference type="SUPFAM" id="SSF50037">
    <property type="entry name" value="C-terminal domain of transcriptional repressors"/>
    <property type="match status" value="1"/>
</dbReference>
<dbReference type="AlphaFoldDB" id="A0A4R1QB91"/>
<dbReference type="RefSeq" id="WP_132949215.1">
    <property type="nucleotide sequence ID" value="NZ_BSVG01000006.1"/>
</dbReference>
<evidence type="ECO:0000256" key="1">
    <source>
        <dbReference type="ARBA" id="ARBA00023004"/>
    </source>
</evidence>
<dbReference type="PANTHER" id="PTHR42954">
    <property type="entry name" value="FE(2+) TRANSPORT PROTEIN A"/>
    <property type="match status" value="1"/>
</dbReference>
<dbReference type="InterPro" id="IPR008988">
    <property type="entry name" value="Transcriptional_repressor_C"/>
</dbReference>
<sequence length="76" mass="8487">MMAMTQLQSGDRAKIVDLSRVSELVRRRLLDMGVTEGVEVCLKCTMPLGGPFMIESCGQCLGIRRSEAMRIQVERV</sequence>
<dbReference type="Proteomes" id="UP000295658">
    <property type="component" value="Unassembled WGS sequence"/>
</dbReference>
<dbReference type="InterPro" id="IPR007167">
    <property type="entry name" value="Fe-transptr_FeoA-like"/>
</dbReference>
<dbReference type="GO" id="GO:0046914">
    <property type="term" value="F:transition metal ion binding"/>
    <property type="evidence" value="ECO:0007669"/>
    <property type="project" value="InterPro"/>
</dbReference>
<proteinExistence type="predicted"/>
<evidence type="ECO:0000313" key="4">
    <source>
        <dbReference type="Proteomes" id="UP000295658"/>
    </source>
</evidence>
<dbReference type="PANTHER" id="PTHR42954:SF2">
    <property type="entry name" value="FE(2+) TRANSPORT PROTEIN A"/>
    <property type="match status" value="1"/>
</dbReference>
<comment type="caution">
    <text evidence="3">The sequence shown here is derived from an EMBL/GenBank/DDBJ whole genome shotgun (WGS) entry which is preliminary data.</text>
</comment>
<keyword evidence="4" id="KW-1185">Reference proteome</keyword>
<dbReference type="SMART" id="SM00899">
    <property type="entry name" value="FeoA"/>
    <property type="match status" value="1"/>
</dbReference>
<gene>
    <name evidence="3" type="ORF">EDD69_11471</name>
</gene>
<reference evidence="3 4" key="1">
    <citation type="submission" date="2019-03" db="EMBL/GenBank/DDBJ databases">
        <title>Genomic Encyclopedia of Type Strains, Phase IV (KMG-IV): sequencing the most valuable type-strain genomes for metagenomic binning, comparative biology and taxonomic classification.</title>
        <authorList>
            <person name="Goeker M."/>
        </authorList>
    </citation>
    <scope>NUCLEOTIDE SEQUENCE [LARGE SCALE GENOMIC DNA]</scope>
    <source>
        <strain evidence="3 4">DSM 24979</strain>
    </source>
</reference>
<feature type="domain" description="Ferrous iron transporter FeoA-like" evidence="2">
    <location>
        <begin position="2"/>
        <end position="75"/>
    </location>
</feature>
<dbReference type="Pfam" id="PF04023">
    <property type="entry name" value="FeoA"/>
    <property type="match status" value="1"/>
</dbReference>
<dbReference type="OrthoDB" id="9811076at2"/>
<accession>A0A4R1QB91</accession>
<dbReference type="Gene3D" id="2.30.30.90">
    <property type="match status" value="1"/>
</dbReference>
<organism evidence="3 4">
    <name type="scientific">Thermolongibacillus altinsuensis</name>
    <dbReference type="NCBI Taxonomy" id="575256"/>
    <lineage>
        <taxon>Bacteria</taxon>
        <taxon>Bacillati</taxon>
        <taxon>Bacillota</taxon>
        <taxon>Bacilli</taxon>
        <taxon>Bacillales</taxon>
        <taxon>Anoxybacillaceae</taxon>
        <taxon>Thermolongibacillus</taxon>
    </lineage>
</organism>
<name>A0A4R1QB91_9BACL</name>
<dbReference type="InterPro" id="IPR052713">
    <property type="entry name" value="FeoA"/>
</dbReference>
<dbReference type="EMBL" id="SLUL01000014">
    <property type="protein sequence ID" value="TCL46812.1"/>
    <property type="molecule type" value="Genomic_DNA"/>
</dbReference>
<protein>
    <submittedName>
        <fullName evidence="3">Ferrous iron transport protein A</fullName>
    </submittedName>
</protein>
<dbReference type="InterPro" id="IPR038157">
    <property type="entry name" value="FeoA_core_dom"/>
</dbReference>